<reference evidence="3" key="1">
    <citation type="submission" date="2020-04" db="EMBL/GenBank/DDBJ databases">
        <authorList>
            <person name="Chiriac C."/>
            <person name="Salcher M."/>
            <person name="Ghai R."/>
            <person name="Kavagutti S V."/>
        </authorList>
    </citation>
    <scope>NUCLEOTIDE SEQUENCE</scope>
</reference>
<accession>A0A6J5KT21</accession>
<evidence type="ECO:0000313" key="3">
    <source>
        <dbReference type="EMBL" id="CAB4124442.1"/>
    </source>
</evidence>
<name>A0A6J5KT21_9CAUD</name>
<evidence type="ECO:0000259" key="2">
    <source>
        <dbReference type="Pfam" id="PF25181"/>
    </source>
</evidence>
<feature type="region of interest" description="Disordered" evidence="1">
    <location>
        <begin position="1"/>
        <end position="25"/>
    </location>
</feature>
<dbReference type="InterPro" id="IPR057447">
    <property type="entry name" value="Bbp19-like_phage"/>
</dbReference>
<gene>
    <name evidence="3" type="ORF">UFOVP61_6</name>
</gene>
<proteinExistence type="predicted"/>
<feature type="compositionally biased region" description="Basic and acidic residues" evidence="1">
    <location>
        <begin position="1"/>
        <end position="18"/>
    </location>
</feature>
<organism evidence="3">
    <name type="scientific">uncultured Caudovirales phage</name>
    <dbReference type="NCBI Taxonomy" id="2100421"/>
    <lineage>
        <taxon>Viruses</taxon>
        <taxon>Duplodnaviria</taxon>
        <taxon>Heunggongvirae</taxon>
        <taxon>Uroviricota</taxon>
        <taxon>Caudoviricetes</taxon>
        <taxon>Peduoviridae</taxon>
        <taxon>Maltschvirus</taxon>
        <taxon>Maltschvirus maltsch</taxon>
    </lineage>
</organism>
<protein>
    <recommendedName>
        <fullName evidence="2">Bbp19-like phage domain-containing protein</fullName>
    </recommendedName>
</protein>
<evidence type="ECO:0000256" key="1">
    <source>
        <dbReference type="SAM" id="MobiDB-lite"/>
    </source>
</evidence>
<dbReference type="EMBL" id="LR796184">
    <property type="protein sequence ID" value="CAB4124442.1"/>
    <property type="molecule type" value="Genomic_DNA"/>
</dbReference>
<dbReference type="Pfam" id="PF25181">
    <property type="entry name" value="Phage_Bbp19"/>
    <property type="match status" value="1"/>
</dbReference>
<sequence length="102" mass="11696">MSITRDPTDTKAHEREAESDALGQSVARKTEVDDLKWLMAHKQGRRFVTRLLEKAGIYRTSFTGNSETFFREGMRNVGLFVLSEVMEITPEQFALMLKEQNA</sequence>
<feature type="domain" description="Bbp19-like phage" evidence="2">
    <location>
        <begin position="36"/>
        <end position="97"/>
    </location>
</feature>